<feature type="modified residue" description="4-aspartylphosphate" evidence="7">
    <location>
        <position position="440"/>
    </location>
</feature>
<dbReference type="CDD" id="cd00082">
    <property type="entry name" value="HisKA"/>
    <property type="match status" value="1"/>
</dbReference>
<dbReference type="PRINTS" id="PR00344">
    <property type="entry name" value="BCTRLSENSOR"/>
</dbReference>
<dbReference type="SUPFAM" id="SSF52172">
    <property type="entry name" value="CheY-like"/>
    <property type="match status" value="1"/>
</dbReference>
<dbReference type="Gene3D" id="3.40.50.2300">
    <property type="match status" value="1"/>
</dbReference>
<dbReference type="EC" id="2.7.13.3" evidence="2"/>
<dbReference type="Gene3D" id="1.10.287.130">
    <property type="match status" value="1"/>
</dbReference>
<dbReference type="Pfam" id="PF00072">
    <property type="entry name" value="Response_reg"/>
    <property type="match status" value="1"/>
</dbReference>
<dbReference type="PROSITE" id="PS50109">
    <property type="entry name" value="HIS_KIN"/>
    <property type="match status" value="1"/>
</dbReference>
<name>A0A7W5B9A6_9BURK</name>
<reference evidence="11 12" key="1">
    <citation type="submission" date="2020-08" db="EMBL/GenBank/DDBJ databases">
        <title>Genomic Encyclopedia of Type Strains, Phase III (KMG-III): the genomes of soil and plant-associated and newly described type strains.</title>
        <authorList>
            <person name="Whitman W."/>
        </authorList>
    </citation>
    <scope>NUCLEOTIDE SEQUENCE [LARGE SCALE GENOMIC DNA]</scope>
    <source>
        <strain evidence="11 12">CECT 8897</strain>
    </source>
</reference>
<feature type="domain" description="Histidine kinase" evidence="9">
    <location>
        <begin position="144"/>
        <end position="362"/>
    </location>
</feature>
<dbReference type="CDD" id="cd17580">
    <property type="entry name" value="REC_2_DhkD-like"/>
    <property type="match status" value="1"/>
</dbReference>
<evidence type="ECO:0000313" key="11">
    <source>
        <dbReference type="EMBL" id="MBB3118891.1"/>
    </source>
</evidence>
<dbReference type="SMART" id="SM00388">
    <property type="entry name" value="HisKA"/>
    <property type="match status" value="1"/>
</dbReference>
<dbReference type="Pfam" id="PF00512">
    <property type="entry name" value="HisKA"/>
    <property type="match status" value="1"/>
</dbReference>
<dbReference type="Pfam" id="PF02518">
    <property type="entry name" value="HATPase_c"/>
    <property type="match status" value="1"/>
</dbReference>
<organism evidence="11 12">
    <name type="scientific">Pseudoduganella violacea</name>
    <dbReference type="NCBI Taxonomy" id="1715466"/>
    <lineage>
        <taxon>Bacteria</taxon>
        <taxon>Pseudomonadati</taxon>
        <taxon>Pseudomonadota</taxon>
        <taxon>Betaproteobacteria</taxon>
        <taxon>Burkholderiales</taxon>
        <taxon>Oxalobacteraceae</taxon>
        <taxon>Telluria group</taxon>
        <taxon>Pseudoduganella</taxon>
    </lineage>
</organism>
<dbReference type="RefSeq" id="WP_183440763.1">
    <property type="nucleotide sequence ID" value="NZ_JACHXD010000004.1"/>
</dbReference>
<dbReference type="PANTHER" id="PTHR43547">
    <property type="entry name" value="TWO-COMPONENT HISTIDINE KINASE"/>
    <property type="match status" value="1"/>
</dbReference>
<sequence length="512" mass="54684">MERRILIFAPGGRDAELTEQVLAAAQIPCHACSSADELAAALQAGAAGVLAVEEALNTGAFGVLEDFVNRQPPWSDLPILLLTRRGIDSPQARQAVLRLGNLTLLERPVLTLTLVTVLQAQLRARHKQYQVREAEQRKDEFLASLGHELRNPLAPIRTSAALLRRMTPTPPELQHIGTVIERQTGHLTRLVDDLLDVARITSGKVELQYAQLSLASVIAHVEELCTEAAASRRIALAIAQPPQPVLLHADGARLVQLLSNVLSNAIKFTPEGGHIALQATVAGELLQVTVRDNGIGMEAEALERIFNMFEQNKPGSGQLKAGLGIGLSLARQFALLHGGSITASSAGLGLGSEFTIRLPVVLPAQANAKANGQGRPAAASAPQGGDSRRKRVLVVDDNHDAADSLSAMFATLDCEVGTAYDGYAALAAVENDPPDLVVMDLSMPGMDGYEAARLIRQHPVAHDAVLVALSGWGQDDARRRTGKAGFDYHLVKPVAFDTILELAQAEAVPHRH</sequence>
<dbReference type="AlphaFoldDB" id="A0A7W5B9A6"/>
<dbReference type="InterPro" id="IPR003594">
    <property type="entry name" value="HATPase_dom"/>
</dbReference>
<dbReference type="InterPro" id="IPR003661">
    <property type="entry name" value="HisK_dim/P_dom"/>
</dbReference>
<dbReference type="EMBL" id="JACHXD010000004">
    <property type="protein sequence ID" value="MBB3118891.1"/>
    <property type="molecule type" value="Genomic_DNA"/>
</dbReference>
<comment type="catalytic activity">
    <reaction evidence="1">
        <text>ATP + protein L-histidine = ADP + protein N-phospho-L-histidine.</text>
        <dbReference type="EC" id="2.7.13.3"/>
    </reaction>
</comment>
<evidence type="ECO:0000256" key="5">
    <source>
        <dbReference type="ARBA" id="ARBA00022777"/>
    </source>
</evidence>
<dbReference type="InterPro" id="IPR004358">
    <property type="entry name" value="Sig_transdc_His_kin-like_C"/>
</dbReference>
<keyword evidence="3 7" id="KW-0597">Phosphoprotein</keyword>
<dbReference type="InterPro" id="IPR011006">
    <property type="entry name" value="CheY-like_superfamily"/>
</dbReference>
<evidence type="ECO:0000256" key="2">
    <source>
        <dbReference type="ARBA" id="ARBA00012438"/>
    </source>
</evidence>
<dbReference type="InterPro" id="IPR005467">
    <property type="entry name" value="His_kinase_dom"/>
</dbReference>
<keyword evidence="12" id="KW-1185">Reference proteome</keyword>
<evidence type="ECO:0000259" key="10">
    <source>
        <dbReference type="PROSITE" id="PS50110"/>
    </source>
</evidence>
<evidence type="ECO:0000259" key="9">
    <source>
        <dbReference type="PROSITE" id="PS50109"/>
    </source>
</evidence>
<dbReference type="InterPro" id="IPR036890">
    <property type="entry name" value="HATPase_C_sf"/>
</dbReference>
<evidence type="ECO:0000256" key="8">
    <source>
        <dbReference type="SAM" id="MobiDB-lite"/>
    </source>
</evidence>
<keyword evidence="6" id="KW-0902">Two-component regulatory system</keyword>
<evidence type="ECO:0000256" key="4">
    <source>
        <dbReference type="ARBA" id="ARBA00022679"/>
    </source>
</evidence>
<dbReference type="SMART" id="SM00387">
    <property type="entry name" value="HATPase_c"/>
    <property type="match status" value="1"/>
</dbReference>
<accession>A0A7W5B9A6</accession>
<feature type="region of interest" description="Disordered" evidence="8">
    <location>
        <begin position="369"/>
        <end position="389"/>
    </location>
</feature>
<dbReference type="PANTHER" id="PTHR43547:SF2">
    <property type="entry name" value="HYBRID SIGNAL TRANSDUCTION HISTIDINE KINASE C"/>
    <property type="match status" value="1"/>
</dbReference>
<evidence type="ECO:0000256" key="3">
    <source>
        <dbReference type="ARBA" id="ARBA00022553"/>
    </source>
</evidence>
<dbReference type="SMART" id="SM00448">
    <property type="entry name" value="REC"/>
    <property type="match status" value="1"/>
</dbReference>
<dbReference type="SUPFAM" id="SSF47384">
    <property type="entry name" value="Homodimeric domain of signal transducing histidine kinase"/>
    <property type="match status" value="1"/>
</dbReference>
<dbReference type="InterPro" id="IPR001789">
    <property type="entry name" value="Sig_transdc_resp-reg_receiver"/>
</dbReference>
<proteinExistence type="predicted"/>
<comment type="caution">
    <text evidence="11">The sequence shown here is derived from an EMBL/GenBank/DDBJ whole genome shotgun (WGS) entry which is preliminary data.</text>
</comment>
<keyword evidence="5 11" id="KW-0418">Kinase</keyword>
<dbReference type="SUPFAM" id="SSF55874">
    <property type="entry name" value="ATPase domain of HSP90 chaperone/DNA topoisomerase II/histidine kinase"/>
    <property type="match status" value="1"/>
</dbReference>
<dbReference type="Gene3D" id="3.30.565.10">
    <property type="entry name" value="Histidine kinase-like ATPase, C-terminal domain"/>
    <property type="match status" value="1"/>
</dbReference>
<protein>
    <recommendedName>
        <fullName evidence="2">histidine kinase</fullName>
        <ecNumber evidence="2">2.7.13.3</ecNumber>
    </recommendedName>
</protein>
<dbReference type="PROSITE" id="PS50110">
    <property type="entry name" value="RESPONSE_REGULATORY"/>
    <property type="match status" value="1"/>
</dbReference>
<evidence type="ECO:0000256" key="7">
    <source>
        <dbReference type="PROSITE-ProRule" id="PRU00169"/>
    </source>
</evidence>
<keyword evidence="4" id="KW-0808">Transferase</keyword>
<dbReference type="Proteomes" id="UP000541535">
    <property type="component" value="Unassembled WGS sequence"/>
</dbReference>
<dbReference type="InterPro" id="IPR036097">
    <property type="entry name" value="HisK_dim/P_sf"/>
</dbReference>
<dbReference type="FunFam" id="1.10.287.130:FF:000001">
    <property type="entry name" value="Two-component sensor histidine kinase"/>
    <property type="match status" value="1"/>
</dbReference>
<gene>
    <name evidence="11" type="ORF">FHS03_001936</name>
</gene>
<evidence type="ECO:0000256" key="1">
    <source>
        <dbReference type="ARBA" id="ARBA00000085"/>
    </source>
</evidence>
<dbReference type="GO" id="GO:0000155">
    <property type="term" value="F:phosphorelay sensor kinase activity"/>
    <property type="evidence" value="ECO:0007669"/>
    <property type="project" value="InterPro"/>
</dbReference>
<feature type="domain" description="Response regulatory" evidence="10">
    <location>
        <begin position="391"/>
        <end position="507"/>
    </location>
</feature>
<evidence type="ECO:0000313" key="12">
    <source>
        <dbReference type="Proteomes" id="UP000541535"/>
    </source>
</evidence>
<evidence type="ECO:0000256" key="6">
    <source>
        <dbReference type="ARBA" id="ARBA00023012"/>
    </source>
</evidence>